<dbReference type="AlphaFoldDB" id="A0AA92TKW5"/>
<accession>A0AA92TKW5</accession>
<reference evidence="1 2" key="1">
    <citation type="submission" date="2018-08" db="EMBL/GenBank/DDBJ databases">
        <title>A genome reference for cultivated species of the human gut microbiota.</title>
        <authorList>
            <person name="Zou Y."/>
            <person name="Xue W."/>
            <person name="Luo G."/>
        </authorList>
    </citation>
    <scope>NUCLEOTIDE SEQUENCE [LARGE SCALE GENOMIC DNA]</scope>
    <source>
        <strain evidence="1 2">AF22-1</strain>
    </source>
</reference>
<name>A0AA92TKW5_9BACT</name>
<evidence type="ECO:0000313" key="1">
    <source>
        <dbReference type="EMBL" id="RGS46299.1"/>
    </source>
</evidence>
<dbReference type="EMBL" id="QRVN01000022">
    <property type="protein sequence ID" value="RGS46299.1"/>
    <property type="molecule type" value="Genomic_DNA"/>
</dbReference>
<proteinExistence type="predicted"/>
<organism evidence="1 2">
    <name type="scientific">Segatella copri</name>
    <dbReference type="NCBI Taxonomy" id="165179"/>
    <lineage>
        <taxon>Bacteria</taxon>
        <taxon>Pseudomonadati</taxon>
        <taxon>Bacteroidota</taxon>
        <taxon>Bacteroidia</taxon>
        <taxon>Bacteroidales</taxon>
        <taxon>Prevotellaceae</taxon>
        <taxon>Segatella</taxon>
    </lineage>
</organism>
<protein>
    <submittedName>
        <fullName evidence="1">Uncharacterized protein</fullName>
    </submittedName>
</protein>
<sequence>MKREDFSWTKFSHENVTTISRIEAIRKIIDQEVGLESCQPEIAEIEKRYDALYHDYIDGKLKHRELYNLAQTLDLDTDKFFGKVRHAWILANELRLLHLTKELRI</sequence>
<gene>
    <name evidence="1" type="ORF">DWX90_10500</name>
</gene>
<evidence type="ECO:0000313" key="2">
    <source>
        <dbReference type="Proteomes" id="UP000286113"/>
    </source>
</evidence>
<comment type="caution">
    <text evidence="1">The sequence shown here is derived from an EMBL/GenBank/DDBJ whole genome shotgun (WGS) entry which is preliminary data.</text>
</comment>
<dbReference type="Proteomes" id="UP000286113">
    <property type="component" value="Unassembled WGS sequence"/>
</dbReference>